<keyword evidence="1" id="KW-0479">Metal-binding</keyword>
<dbReference type="InterPro" id="IPR001387">
    <property type="entry name" value="Cro/C1-type_HTH"/>
</dbReference>
<dbReference type="Gene3D" id="1.10.260.40">
    <property type="entry name" value="lambda repressor-like DNA-binding domains"/>
    <property type="match status" value="1"/>
</dbReference>
<evidence type="ECO:0000256" key="2">
    <source>
        <dbReference type="ARBA" id="ARBA00023004"/>
    </source>
</evidence>
<dbReference type="PROSITE" id="PS51379">
    <property type="entry name" value="4FE4S_FER_2"/>
    <property type="match status" value="1"/>
</dbReference>
<protein>
    <submittedName>
        <fullName evidence="6">Transcriptional regulator</fullName>
    </submittedName>
</protein>
<keyword evidence="3" id="KW-0411">Iron-sulfur</keyword>
<evidence type="ECO:0000259" key="4">
    <source>
        <dbReference type="PROSITE" id="PS50943"/>
    </source>
</evidence>
<feature type="domain" description="HTH cro/C1-type" evidence="4">
    <location>
        <begin position="489"/>
        <end position="521"/>
    </location>
</feature>
<dbReference type="GO" id="GO:0046872">
    <property type="term" value="F:metal ion binding"/>
    <property type="evidence" value="ECO:0007669"/>
    <property type="project" value="UniProtKB-KW"/>
</dbReference>
<dbReference type="InterPro" id="IPR010982">
    <property type="entry name" value="Lambda_DNA-bd_dom_sf"/>
</dbReference>
<dbReference type="InterPro" id="IPR017900">
    <property type="entry name" value="4Fe4S_Fe_S_CS"/>
</dbReference>
<evidence type="ECO:0000259" key="5">
    <source>
        <dbReference type="PROSITE" id="PS51379"/>
    </source>
</evidence>
<dbReference type="Pfam" id="PF13560">
    <property type="entry name" value="HTH_31"/>
    <property type="match status" value="1"/>
</dbReference>
<name>A0A098TSL9_9CYAN</name>
<dbReference type="SUPFAM" id="SSF47413">
    <property type="entry name" value="lambda repressor-like DNA-binding domains"/>
    <property type="match status" value="1"/>
</dbReference>
<dbReference type="STRING" id="1497020.DO97_10175"/>
<evidence type="ECO:0000313" key="6">
    <source>
        <dbReference type="EMBL" id="KGF73773.1"/>
    </source>
</evidence>
<keyword evidence="2" id="KW-0408">Iron</keyword>
<gene>
    <name evidence="6" type="ORF">DO97_10175</name>
</gene>
<keyword evidence="7" id="KW-1185">Reference proteome</keyword>
<evidence type="ECO:0000256" key="1">
    <source>
        <dbReference type="ARBA" id="ARBA00022723"/>
    </source>
</evidence>
<evidence type="ECO:0000256" key="3">
    <source>
        <dbReference type="ARBA" id="ARBA00023014"/>
    </source>
</evidence>
<dbReference type="Proteomes" id="UP000030170">
    <property type="component" value="Unassembled WGS sequence"/>
</dbReference>
<feature type="domain" description="4Fe-4S ferredoxin-type" evidence="5">
    <location>
        <begin position="1"/>
        <end position="29"/>
    </location>
</feature>
<comment type="caution">
    <text evidence="6">The sequence shown here is derived from an EMBL/GenBank/DDBJ whole genome shotgun (WGS) entry which is preliminary data.</text>
</comment>
<dbReference type="InterPro" id="IPR017896">
    <property type="entry name" value="4Fe4S_Fe-S-bd"/>
</dbReference>
<dbReference type="PROSITE" id="PS00198">
    <property type="entry name" value="4FE4S_FER_1"/>
    <property type="match status" value="1"/>
</dbReference>
<dbReference type="GO" id="GO:0051536">
    <property type="term" value="F:iron-sulfur cluster binding"/>
    <property type="evidence" value="ECO:0007669"/>
    <property type="project" value="UniProtKB-KW"/>
</dbReference>
<dbReference type="AlphaFoldDB" id="A0A098TSL9"/>
<organism evidence="6 7">
    <name type="scientific">Neosynechococcus sphagnicola sy1</name>
    <dbReference type="NCBI Taxonomy" id="1497020"/>
    <lineage>
        <taxon>Bacteria</taxon>
        <taxon>Bacillati</taxon>
        <taxon>Cyanobacteriota</taxon>
        <taxon>Cyanophyceae</taxon>
        <taxon>Neosynechococcales</taxon>
        <taxon>Neosynechococcaceae</taxon>
        <taxon>Neosynechococcus</taxon>
    </lineage>
</organism>
<dbReference type="PROSITE" id="PS50943">
    <property type="entry name" value="HTH_CROC1"/>
    <property type="match status" value="1"/>
</dbReference>
<dbReference type="GO" id="GO:0003677">
    <property type="term" value="F:DNA binding"/>
    <property type="evidence" value="ECO:0007669"/>
    <property type="project" value="InterPro"/>
</dbReference>
<evidence type="ECO:0000313" key="7">
    <source>
        <dbReference type="Proteomes" id="UP000030170"/>
    </source>
</evidence>
<reference evidence="6 7" key="1">
    <citation type="journal article" date="2014" name="Mol. Ecol.">
        <title>Evolution of Synechococcus.</title>
        <authorList>
            <person name="Dvorak P."/>
            <person name="Casamatta D."/>
            <person name="Hasler P."/>
            <person name="Poulickova A."/>
            <person name="Ondrej V."/>
            <person name="Sanges R."/>
        </authorList>
    </citation>
    <scope>NUCLEOTIDE SEQUENCE [LARGE SCALE GENOMIC DNA]</scope>
    <source>
        <strain evidence="6 7">CAUP A 1101</strain>
    </source>
</reference>
<accession>A0A098TSL9</accession>
<dbReference type="OrthoDB" id="9800445at2"/>
<dbReference type="CDD" id="cd00093">
    <property type="entry name" value="HTH_XRE"/>
    <property type="match status" value="1"/>
</dbReference>
<dbReference type="SUPFAM" id="SSF54862">
    <property type="entry name" value="4Fe-4S ferredoxins"/>
    <property type="match status" value="1"/>
</dbReference>
<dbReference type="EMBL" id="JJML01000003">
    <property type="protein sequence ID" value="KGF73773.1"/>
    <property type="molecule type" value="Genomic_DNA"/>
</dbReference>
<proteinExistence type="predicted"/>
<sequence>MAYTITSLCTQCNDCVPLCPTAAIKQEGEKLWIDPMLCNNCEGFYEQPLCASICLNDVPVPLQAKKGRCKVNTKVNTSPRLFSNGKTHPFASAIVVWEACNVLAQRQSLPWQPDESGNLCHRRQVSGGRGEVTLCLTDTCIPTCTPDSPAVLEVKAAETAIASWDIRSACLHLMYAAYATSLERPWEQSFTVNDQEISDYLGLSKRKDLSKLAKLTLIKDLVEQPCKLLVTVDWAPQGRFRKITVPQSHLWHLINTHQHFQEDDLGCKHLTGLTFTVKAGQWAQFFLNRQGAKEGTTFYQYGTLPKSLLMNVMSIWQQHEGVARIMLWLLFKTRMGTEQRITVPTLMRIAYGEERLLKAGSQREERKRLVRSFESDLEVLNRYQIQPIFDPLTYPLEIQPLWVKLADLPDDAEAALEFWTSDGSRDHRLTDAAPRNKWQRLMNARLLKFEIPDDWAQQSPKIAKKTSEEYRKQERKHHQSTSLLSGPQIAAARKKLQLSQRVLADRVGKSQSWIRDIENGRLQLNEKDYAMLSELLQRFAVR</sequence>
<dbReference type="SMART" id="SM00530">
    <property type="entry name" value="HTH_XRE"/>
    <property type="match status" value="1"/>
</dbReference>
<dbReference type="Gene3D" id="3.30.70.20">
    <property type="match status" value="1"/>
</dbReference>